<reference evidence="1" key="3">
    <citation type="submission" date="2025-09" db="UniProtKB">
        <authorList>
            <consortium name="Ensembl"/>
        </authorList>
    </citation>
    <scope>IDENTIFICATION</scope>
</reference>
<evidence type="ECO:0000313" key="1">
    <source>
        <dbReference type="Ensembl" id="ENSCINP00000032771.1"/>
    </source>
</evidence>
<dbReference type="HOGENOM" id="CLU_2391522_0_0_1"/>
<keyword evidence="2" id="KW-1185">Reference proteome</keyword>
<dbReference type="Ensembl" id="ENSCINT00000030362.1">
    <property type="protein sequence ID" value="ENSCINP00000032771.1"/>
    <property type="gene ID" value="ENSCING00000018687.1"/>
</dbReference>
<evidence type="ECO:0000313" key="2">
    <source>
        <dbReference type="Proteomes" id="UP000008144"/>
    </source>
</evidence>
<accession>H2XSY7</accession>
<name>H2XSY7_CIOIN</name>
<protein>
    <submittedName>
        <fullName evidence="1">Uncharacterized protein</fullName>
    </submittedName>
</protein>
<dbReference type="InParanoid" id="H2XSY7"/>
<reference evidence="2" key="1">
    <citation type="journal article" date="2002" name="Science">
        <title>The draft genome of Ciona intestinalis: insights into chordate and vertebrate origins.</title>
        <authorList>
            <person name="Dehal P."/>
            <person name="Satou Y."/>
            <person name="Campbell R.K."/>
            <person name="Chapman J."/>
            <person name="Degnan B."/>
            <person name="De Tomaso A."/>
            <person name="Davidson B."/>
            <person name="Di Gregorio A."/>
            <person name="Gelpke M."/>
            <person name="Goodstein D.M."/>
            <person name="Harafuji N."/>
            <person name="Hastings K.E."/>
            <person name="Ho I."/>
            <person name="Hotta K."/>
            <person name="Huang W."/>
            <person name="Kawashima T."/>
            <person name="Lemaire P."/>
            <person name="Martinez D."/>
            <person name="Meinertzhagen I.A."/>
            <person name="Necula S."/>
            <person name="Nonaka M."/>
            <person name="Putnam N."/>
            <person name="Rash S."/>
            <person name="Saiga H."/>
            <person name="Satake M."/>
            <person name="Terry A."/>
            <person name="Yamada L."/>
            <person name="Wang H.G."/>
            <person name="Awazu S."/>
            <person name="Azumi K."/>
            <person name="Boore J."/>
            <person name="Branno M."/>
            <person name="Chin-Bow S."/>
            <person name="DeSantis R."/>
            <person name="Doyle S."/>
            <person name="Francino P."/>
            <person name="Keys D.N."/>
            <person name="Haga S."/>
            <person name="Hayashi H."/>
            <person name="Hino K."/>
            <person name="Imai K.S."/>
            <person name="Inaba K."/>
            <person name="Kano S."/>
            <person name="Kobayashi K."/>
            <person name="Kobayashi M."/>
            <person name="Lee B.I."/>
            <person name="Makabe K.W."/>
            <person name="Manohar C."/>
            <person name="Matassi G."/>
            <person name="Medina M."/>
            <person name="Mochizuki Y."/>
            <person name="Mount S."/>
            <person name="Morishita T."/>
            <person name="Miura S."/>
            <person name="Nakayama A."/>
            <person name="Nishizaka S."/>
            <person name="Nomoto H."/>
            <person name="Ohta F."/>
            <person name="Oishi K."/>
            <person name="Rigoutsos I."/>
            <person name="Sano M."/>
            <person name="Sasaki A."/>
            <person name="Sasakura Y."/>
            <person name="Shoguchi E."/>
            <person name="Shin-i T."/>
            <person name="Spagnuolo A."/>
            <person name="Stainier D."/>
            <person name="Suzuki M.M."/>
            <person name="Tassy O."/>
            <person name="Takatori N."/>
            <person name="Tokuoka M."/>
            <person name="Yagi K."/>
            <person name="Yoshizaki F."/>
            <person name="Wada S."/>
            <person name="Zhang C."/>
            <person name="Hyatt P.D."/>
            <person name="Larimer F."/>
            <person name="Detter C."/>
            <person name="Doggett N."/>
            <person name="Glavina T."/>
            <person name="Hawkins T."/>
            <person name="Richardson P."/>
            <person name="Lucas S."/>
            <person name="Kohara Y."/>
            <person name="Levine M."/>
            <person name="Satoh N."/>
            <person name="Rokhsar D.S."/>
        </authorList>
    </citation>
    <scope>NUCLEOTIDE SEQUENCE [LARGE SCALE GENOMIC DNA]</scope>
</reference>
<sequence>GRLFIYFLACAFSTLTTIFCSSTRKARTILSRTAFELKHPPYALVTCFFRLHMDISSFGRAGLIPNNCLLVSPHFGMEPTFLVWRYTKRPPKFN</sequence>
<organism evidence="1 2">
    <name type="scientific">Ciona intestinalis</name>
    <name type="common">Transparent sea squirt</name>
    <name type="synonym">Ascidia intestinalis</name>
    <dbReference type="NCBI Taxonomy" id="7719"/>
    <lineage>
        <taxon>Eukaryota</taxon>
        <taxon>Metazoa</taxon>
        <taxon>Chordata</taxon>
        <taxon>Tunicata</taxon>
        <taxon>Ascidiacea</taxon>
        <taxon>Phlebobranchia</taxon>
        <taxon>Cionidae</taxon>
        <taxon>Ciona</taxon>
    </lineage>
</organism>
<dbReference type="AlphaFoldDB" id="H2XSY7"/>
<dbReference type="Proteomes" id="UP000008144">
    <property type="component" value="Unassembled WGS sequence"/>
</dbReference>
<reference evidence="1" key="2">
    <citation type="submission" date="2025-08" db="UniProtKB">
        <authorList>
            <consortium name="Ensembl"/>
        </authorList>
    </citation>
    <scope>IDENTIFICATION</scope>
</reference>
<proteinExistence type="predicted"/>